<dbReference type="RefSeq" id="WP_258422169.1">
    <property type="nucleotide sequence ID" value="NZ_JANAEZ010000007.1"/>
</dbReference>
<keyword evidence="1" id="KW-1133">Transmembrane helix</keyword>
<accession>A0A9X2SZW1</accession>
<proteinExistence type="predicted"/>
<comment type="caution">
    <text evidence="2">The sequence shown here is derived from an EMBL/GenBank/DDBJ whole genome shotgun (WGS) entry which is preliminary data.</text>
</comment>
<feature type="transmembrane region" description="Helical" evidence="1">
    <location>
        <begin position="21"/>
        <end position="40"/>
    </location>
</feature>
<dbReference type="InterPro" id="IPR032820">
    <property type="entry name" value="ATPase_put"/>
</dbReference>
<reference evidence="2" key="1">
    <citation type="submission" date="2022-08" db="EMBL/GenBank/DDBJ databases">
        <authorList>
            <person name="Zhang D."/>
        </authorList>
    </citation>
    <scope>NUCLEOTIDE SEQUENCE</scope>
    <source>
        <strain evidence="2">XJ19-11</strain>
    </source>
</reference>
<dbReference type="AlphaFoldDB" id="A0A9X2SZW1"/>
<keyword evidence="1" id="KW-0812">Transmembrane</keyword>
<protein>
    <submittedName>
        <fullName evidence="2">AtpZ/AtpI family protein</fullName>
    </submittedName>
</protein>
<feature type="transmembrane region" description="Helical" evidence="1">
    <location>
        <begin position="52"/>
        <end position="73"/>
    </location>
</feature>
<evidence type="ECO:0000313" key="2">
    <source>
        <dbReference type="EMBL" id="MCR9014286.1"/>
    </source>
</evidence>
<dbReference type="Proteomes" id="UP001142175">
    <property type="component" value="Unassembled WGS sequence"/>
</dbReference>
<keyword evidence="1" id="KW-0472">Membrane</keyword>
<sequence length="86" mass="9936">MPKINPKNSYSPSDPPTYLKYIGLSFQLFAIIGAGTWFGWYLQQKSAIKFPVWILLFCLVSVVISFYHLYVNLKNDDKSEGNRKNN</sequence>
<evidence type="ECO:0000313" key="3">
    <source>
        <dbReference type="Proteomes" id="UP001142175"/>
    </source>
</evidence>
<gene>
    <name evidence="2" type="ORF">NU887_04520</name>
</gene>
<organism evidence="2 3">
    <name type="scientific">Aquiflexum gelatinilyticum</name>
    <dbReference type="NCBI Taxonomy" id="2961943"/>
    <lineage>
        <taxon>Bacteria</taxon>
        <taxon>Pseudomonadati</taxon>
        <taxon>Bacteroidota</taxon>
        <taxon>Cytophagia</taxon>
        <taxon>Cytophagales</taxon>
        <taxon>Cyclobacteriaceae</taxon>
        <taxon>Aquiflexum</taxon>
    </lineage>
</organism>
<name>A0A9X2SZW1_9BACT</name>
<evidence type="ECO:0000256" key="1">
    <source>
        <dbReference type="SAM" id="Phobius"/>
    </source>
</evidence>
<dbReference type="EMBL" id="JANSUY010000002">
    <property type="protein sequence ID" value="MCR9014286.1"/>
    <property type="molecule type" value="Genomic_DNA"/>
</dbReference>
<dbReference type="Pfam" id="PF09527">
    <property type="entry name" value="ATPase_gene1"/>
    <property type="match status" value="1"/>
</dbReference>
<keyword evidence="3" id="KW-1185">Reference proteome</keyword>